<dbReference type="EMBL" id="BLZA01000019">
    <property type="protein sequence ID" value="GHJ86679.1"/>
    <property type="molecule type" value="Genomic_DNA"/>
</dbReference>
<dbReference type="OrthoDB" id="423498at2759"/>
<dbReference type="Proteomes" id="UP000620104">
    <property type="component" value="Unassembled WGS sequence"/>
</dbReference>
<evidence type="ECO:0000259" key="1">
    <source>
        <dbReference type="Pfam" id="PF08450"/>
    </source>
</evidence>
<dbReference type="PANTHER" id="PTHR47064">
    <property type="entry name" value="PUTATIVE (AFU_ORTHOLOGUE AFUA_1G08990)-RELATED"/>
    <property type="match status" value="1"/>
</dbReference>
<evidence type="ECO:0000313" key="2">
    <source>
        <dbReference type="EMBL" id="GHJ86679.1"/>
    </source>
</evidence>
<keyword evidence="3" id="KW-1185">Reference proteome</keyword>
<dbReference type="AlphaFoldDB" id="A0A8H3YEN9"/>
<gene>
    <name evidence="2" type="ORF">NliqN6_3081</name>
</gene>
<proteinExistence type="predicted"/>
<dbReference type="InterPro" id="IPR013658">
    <property type="entry name" value="SGL"/>
</dbReference>
<evidence type="ECO:0000313" key="3">
    <source>
        <dbReference type="Proteomes" id="UP000620104"/>
    </source>
</evidence>
<dbReference type="PANTHER" id="PTHR47064:SF2">
    <property type="entry name" value="SMP-30_GLUCONOLACTONASE_LRE-LIKE REGION DOMAIN-CONTAINING PROTEIN-RELATED"/>
    <property type="match status" value="1"/>
</dbReference>
<sequence>MQAPFVGYHPDFLKIVGEDSRIKVIAQDPDGKSRFHEAGVWVPSINQVYITSNRMDDQVSLDPLSERVQGLVDMLLIRVGQGGEAEVTMLPPSAALPAANGACLYNGNLLVCDQGYGESQTSQLSILDPSMPFSVTPILNNFYGRPFNSLNDVITLPDPRTDGAKAFILFTDPQYGYEQGFKPSPCLPAQVYCFDPVTGAVRVICDGFKSPNGIAIDSTGTKCYVTDTGMIHGSGKINPTRPGHIYLYDIVFPSNLADGPTLVNRSVFAMTDSGAPDGIKLDTAGNVYAGCFDGVHIWNPHGTLLGKMLFPSPQSSSGFSGCANFCFIPDGRMVCMSEDRLILVEGLSIQGAGL</sequence>
<protein>
    <recommendedName>
        <fullName evidence="1">SMP-30/Gluconolactonase/LRE-like region domain-containing protein</fullName>
    </recommendedName>
</protein>
<dbReference type="InterPro" id="IPR052988">
    <property type="entry name" value="Oryzine_lactonohydrolase"/>
</dbReference>
<organism evidence="2 3">
    <name type="scientific">Naganishia liquefaciens</name>
    <dbReference type="NCBI Taxonomy" id="104408"/>
    <lineage>
        <taxon>Eukaryota</taxon>
        <taxon>Fungi</taxon>
        <taxon>Dikarya</taxon>
        <taxon>Basidiomycota</taxon>
        <taxon>Agaricomycotina</taxon>
        <taxon>Tremellomycetes</taxon>
        <taxon>Filobasidiales</taxon>
        <taxon>Filobasidiaceae</taxon>
        <taxon>Naganishia</taxon>
    </lineage>
</organism>
<comment type="caution">
    <text evidence="2">The sequence shown here is derived from an EMBL/GenBank/DDBJ whole genome shotgun (WGS) entry which is preliminary data.</text>
</comment>
<accession>A0A8H3YEN9</accession>
<dbReference type="InterPro" id="IPR011042">
    <property type="entry name" value="6-blade_b-propeller_TolB-like"/>
</dbReference>
<dbReference type="SUPFAM" id="SSF63829">
    <property type="entry name" value="Calcium-dependent phosphotriesterase"/>
    <property type="match status" value="1"/>
</dbReference>
<dbReference type="Pfam" id="PF08450">
    <property type="entry name" value="SGL"/>
    <property type="match status" value="1"/>
</dbReference>
<feature type="domain" description="SMP-30/Gluconolactonase/LRE-like region" evidence="1">
    <location>
        <begin position="122"/>
        <end position="316"/>
    </location>
</feature>
<dbReference type="Gene3D" id="2.120.10.30">
    <property type="entry name" value="TolB, C-terminal domain"/>
    <property type="match status" value="1"/>
</dbReference>
<name>A0A8H3YEN9_9TREE</name>
<reference evidence="2" key="1">
    <citation type="submission" date="2020-07" db="EMBL/GenBank/DDBJ databases">
        <title>Draft Genome Sequence of a Deep-Sea Yeast, Naganishia (Cryptococcus) liquefaciens strain N6.</title>
        <authorList>
            <person name="Han Y.W."/>
            <person name="Kajitani R."/>
            <person name="Morimoto H."/>
            <person name="Parhat M."/>
            <person name="Tsubouchi H."/>
            <person name="Bakenova O."/>
            <person name="Ogata M."/>
            <person name="Argunhan B."/>
            <person name="Aoki R."/>
            <person name="Kajiwara S."/>
            <person name="Itoh T."/>
            <person name="Iwasaki H."/>
        </authorList>
    </citation>
    <scope>NUCLEOTIDE SEQUENCE</scope>
    <source>
        <strain evidence="2">N6</strain>
    </source>
</reference>